<dbReference type="Pfam" id="PF00285">
    <property type="entry name" value="Citrate_synt"/>
    <property type="match status" value="1"/>
</dbReference>
<gene>
    <name evidence="7" type="ORF">H8706_05905</name>
</gene>
<dbReference type="InterPro" id="IPR036969">
    <property type="entry name" value="Citrate_synthase_sf"/>
</dbReference>
<evidence type="ECO:0000256" key="2">
    <source>
        <dbReference type="ARBA" id="ARBA00010566"/>
    </source>
</evidence>
<feature type="active site" evidence="6">
    <location>
        <position position="390"/>
    </location>
</feature>
<evidence type="ECO:0000313" key="8">
    <source>
        <dbReference type="Proteomes" id="UP000647416"/>
    </source>
</evidence>
<dbReference type="PRINTS" id="PR00143">
    <property type="entry name" value="CITRTSNTHASE"/>
</dbReference>
<dbReference type="NCBIfam" id="NF010635">
    <property type="entry name" value="PRK14032.1"/>
    <property type="match status" value="1"/>
</dbReference>
<dbReference type="PANTHER" id="PTHR11739">
    <property type="entry name" value="CITRATE SYNTHASE"/>
    <property type="match status" value="1"/>
</dbReference>
<reference evidence="7" key="1">
    <citation type="submission" date="2020-08" db="EMBL/GenBank/DDBJ databases">
        <title>Genome public.</title>
        <authorList>
            <person name="Liu C."/>
            <person name="Sun Q."/>
        </authorList>
    </citation>
    <scope>NUCLEOTIDE SEQUENCE</scope>
    <source>
        <strain evidence="7">NSJ-50</strain>
    </source>
</reference>
<dbReference type="SUPFAM" id="SSF48256">
    <property type="entry name" value="Citrate synthase"/>
    <property type="match status" value="1"/>
</dbReference>
<keyword evidence="8" id="KW-1185">Reference proteome</keyword>
<sequence length="454" mass="50833">MNKLNSEISQYIKKLAEISNNGNHIQSEMYLEHGIYRGLRDLNGNGVPTGLTEISRIKAKETGADGNTVPCDGELFYRGYNIRDLVSGFLSDNRFGFEETIYLLLFSRLPSKTELAEFKTALAKYRTLPDDFVNNSILKNPGRDMMNILSRSVLALYAYDDNPDDISVANVMRQSLQLISVFPLLAVYGFHSFRHYHKGKSLYIHRPDENLSSAENILHMLRKNGKYTSLEAKILDLSLVLHAEHGGGNNSAFTTHVVTSSGTDTYSSVAAALGSLKGPRHGGANIKVVNMFDDMKNSINVKNKGEIEDYLAKLLNKEAFDRTGLIYGMGHAVYSKSDPRADILKKCAHDLSVEKGCEEEFELYETVANLASDIISQKRKIYKGVSANIDFYSGLVYKMLKLPPELFTPIFAMSRISGWSAHRIEEIQNAGKIIRPTYISVAENKDYIPLSDRK</sequence>
<dbReference type="PIRSF" id="PIRSF001369">
    <property type="entry name" value="Citrate_synth"/>
    <property type="match status" value="1"/>
</dbReference>
<dbReference type="Gene3D" id="1.10.230.10">
    <property type="entry name" value="Cytochrome P450-Terp, domain 2"/>
    <property type="match status" value="1"/>
</dbReference>
<comment type="pathway">
    <text evidence="1">Carbohydrate metabolism; tricarboxylic acid cycle.</text>
</comment>
<dbReference type="Gene3D" id="1.10.580.10">
    <property type="entry name" value="Citrate Synthase, domain 1"/>
    <property type="match status" value="1"/>
</dbReference>
<dbReference type="GO" id="GO:0005975">
    <property type="term" value="P:carbohydrate metabolic process"/>
    <property type="evidence" value="ECO:0007669"/>
    <property type="project" value="TreeGrafter"/>
</dbReference>
<dbReference type="InterPro" id="IPR016142">
    <property type="entry name" value="Citrate_synth-like_lrg_a-sub"/>
</dbReference>
<dbReference type="InterPro" id="IPR016143">
    <property type="entry name" value="Citrate_synth-like_sm_a-sub"/>
</dbReference>
<dbReference type="AlphaFoldDB" id="A0A926ISH3"/>
<dbReference type="Proteomes" id="UP000647416">
    <property type="component" value="Unassembled WGS sequence"/>
</dbReference>
<accession>A0A926ISH3</accession>
<organism evidence="7 8">
    <name type="scientific">Qingrenia yutianensis</name>
    <dbReference type="NCBI Taxonomy" id="2763676"/>
    <lineage>
        <taxon>Bacteria</taxon>
        <taxon>Bacillati</taxon>
        <taxon>Bacillota</taxon>
        <taxon>Clostridia</taxon>
        <taxon>Eubacteriales</taxon>
        <taxon>Oscillospiraceae</taxon>
        <taxon>Qingrenia</taxon>
    </lineage>
</organism>
<keyword evidence="3 5" id="KW-0808">Transferase</keyword>
<protein>
    <recommendedName>
        <fullName evidence="5">Citrate synthase</fullName>
    </recommendedName>
</protein>
<name>A0A926ISH3_9FIRM</name>
<dbReference type="PANTHER" id="PTHR11739:SF4">
    <property type="entry name" value="CITRATE SYNTHASE, PEROXISOMAL"/>
    <property type="match status" value="1"/>
</dbReference>
<evidence type="ECO:0000256" key="5">
    <source>
        <dbReference type="PIRNR" id="PIRNR001369"/>
    </source>
</evidence>
<evidence type="ECO:0000256" key="6">
    <source>
        <dbReference type="PIRSR" id="PIRSR001369-1"/>
    </source>
</evidence>
<dbReference type="GO" id="GO:0006099">
    <property type="term" value="P:tricarboxylic acid cycle"/>
    <property type="evidence" value="ECO:0007669"/>
    <property type="project" value="InterPro"/>
</dbReference>
<comment type="catalytic activity">
    <reaction evidence="4">
        <text>oxaloacetate + acetyl-CoA + H2O = citrate + CoA + H(+)</text>
        <dbReference type="Rhea" id="RHEA:16845"/>
        <dbReference type="ChEBI" id="CHEBI:15377"/>
        <dbReference type="ChEBI" id="CHEBI:15378"/>
        <dbReference type="ChEBI" id="CHEBI:16452"/>
        <dbReference type="ChEBI" id="CHEBI:16947"/>
        <dbReference type="ChEBI" id="CHEBI:57287"/>
        <dbReference type="ChEBI" id="CHEBI:57288"/>
        <dbReference type="EC" id="2.3.3.16"/>
    </reaction>
</comment>
<feature type="active site" evidence="6">
    <location>
        <position position="331"/>
    </location>
</feature>
<evidence type="ECO:0000256" key="3">
    <source>
        <dbReference type="ARBA" id="ARBA00022679"/>
    </source>
</evidence>
<dbReference type="InterPro" id="IPR002020">
    <property type="entry name" value="Citrate_synthase"/>
</dbReference>
<evidence type="ECO:0000313" key="7">
    <source>
        <dbReference type="EMBL" id="MBC8596399.1"/>
    </source>
</evidence>
<dbReference type="InterPro" id="IPR024176">
    <property type="entry name" value="Citrate_synthase_bac-typ"/>
</dbReference>
<comment type="caution">
    <text evidence="7">The sequence shown here is derived from an EMBL/GenBank/DDBJ whole genome shotgun (WGS) entry which is preliminary data.</text>
</comment>
<dbReference type="GO" id="GO:0005829">
    <property type="term" value="C:cytosol"/>
    <property type="evidence" value="ECO:0007669"/>
    <property type="project" value="TreeGrafter"/>
</dbReference>
<evidence type="ECO:0000256" key="1">
    <source>
        <dbReference type="ARBA" id="ARBA00005163"/>
    </source>
</evidence>
<evidence type="ECO:0000256" key="4">
    <source>
        <dbReference type="ARBA" id="ARBA00049288"/>
    </source>
</evidence>
<dbReference type="GO" id="GO:0036440">
    <property type="term" value="F:citrate synthase activity"/>
    <property type="evidence" value="ECO:0007669"/>
    <property type="project" value="UniProtKB-EC"/>
</dbReference>
<proteinExistence type="inferred from homology"/>
<dbReference type="EMBL" id="JACRTE010000005">
    <property type="protein sequence ID" value="MBC8596399.1"/>
    <property type="molecule type" value="Genomic_DNA"/>
</dbReference>
<dbReference type="RefSeq" id="WP_262431877.1">
    <property type="nucleotide sequence ID" value="NZ_JACRTE010000005.1"/>
</dbReference>
<comment type="similarity">
    <text evidence="2 5">Belongs to the citrate synthase family.</text>
</comment>